<organism evidence="2 3">
    <name type="scientific">Pseudomonas putida ND6</name>
    <dbReference type="NCBI Taxonomy" id="231023"/>
    <lineage>
        <taxon>Bacteria</taxon>
        <taxon>Pseudomonadati</taxon>
        <taxon>Pseudomonadota</taxon>
        <taxon>Gammaproteobacteria</taxon>
        <taxon>Pseudomonadales</taxon>
        <taxon>Pseudomonadaceae</taxon>
        <taxon>Pseudomonas</taxon>
    </lineage>
</organism>
<evidence type="ECO:0000313" key="2">
    <source>
        <dbReference type="EMBL" id="AFK70840.1"/>
    </source>
</evidence>
<reference evidence="2 3" key="1">
    <citation type="journal article" date="2012" name="J. Bacteriol.">
        <title>Complete Genome Sequence of the Naphthalene-Degrading Pseudomonas putida Strain ND6.</title>
        <authorList>
            <person name="Li S."/>
            <person name="Zhao H."/>
            <person name="Li Y."/>
            <person name="Niu S."/>
            <person name="Cai B."/>
        </authorList>
    </citation>
    <scope>NUCLEOTIDE SEQUENCE [LARGE SCALE GENOMIC DNA]</scope>
    <source>
        <strain evidence="2 3">ND6</strain>
    </source>
</reference>
<gene>
    <name evidence="2" type="ORF">YSA_07545</name>
</gene>
<dbReference type="HOGENOM" id="CLU_3065238_0_0_6"/>
<dbReference type="Proteomes" id="UP000005268">
    <property type="component" value="Chromosome"/>
</dbReference>
<dbReference type="AlphaFoldDB" id="I3UZB9"/>
<sequence length="53" mass="6153">MGRALAQLEKCHFSDTSDSQVKQAKDSLIFTNTQIDQNRKKTRNNRTNPVFNR</sequence>
<dbReference type="KEGG" id="ppi:YSA_07545"/>
<protein>
    <submittedName>
        <fullName evidence="2">Uncharacterized protein</fullName>
    </submittedName>
</protein>
<feature type="region of interest" description="Disordered" evidence="1">
    <location>
        <begin position="34"/>
        <end position="53"/>
    </location>
</feature>
<proteinExistence type="predicted"/>
<name>I3UZB9_PSEPU</name>
<dbReference type="EMBL" id="CP003588">
    <property type="protein sequence ID" value="AFK70840.1"/>
    <property type="molecule type" value="Genomic_DNA"/>
</dbReference>
<accession>I3UZB9</accession>
<evidence type="ECO:0000256" key="1">
    <source>
        <dbReference type="SAM" id="MobiDB-lite"/>
    </source>
</evidence>
<evidence type="ECO:0000313" key="3">
    <source>
        <dbReference type="Proteomes" id="UP000005268"/>
    </source>
</evidence>